<accession>A0A5C6F5K7</accession>
<keyword evidence="6" id="KW-0547">Nucleotide-binding</keyword>
<evidence type="ECO:0000256" key="8">
    <source>
        <dbReference type="ARBA" id="ARBA00022840"/>
    </source>
</evidence>
<reference evidence="13 14" key="1">
    <citation type="submission" date="2019-02" db="EMBL/GenBank/DDBJ databases">
        <title>Deep-cultivation of Planctomycetes and their phenomic and genomic characterization uncovers novel biology.</title>
        <authorList>
            <person name="Wiegand S."/>
            <person name="Jogler M."/>
            <person name="Boedeker C."/>
            <person name="Pinto D."/>
            <person name="Vollmers J."/>
            <person name="Rivas-Marin E."/>
            <person name="Kohn T."/>
            <person name="Peeters S.H."/>
            <person name="Heuer A."/>
            <person name="Rast P."/>
            <person name="Oberbeckmann S."/>
            <person name="Bunk B."/>
            <person name="Jeske O."/>
            <person name="Meyerdierks A."/>
            <person name="Storesund J.E."/>
            <person name="Kallscheuer N."/>
            <person name="Luecker S."/>
            <person name="Lage O.M."/>
            <person name="Pohl T."/>
            <person name="Merkel B.J."/>
            <person name="Hornburger P."/>
            <person name="Mueller R.-W."/>
            <person name="Bruemmer F."/>
            <person name="Labrenz M."/>
            <person name="Spormann A.M."/>
            <person name="Op Den Camp H."/>
            <person name="Overmann J."/>
            <person name="Amann R."/>
            <person name="Jetten M.S.M."/>
            <person name="Mascher T."/>
            <person name="Medema M.H."/>
            <person name="Devos D.P."/>
            <person name="Kaster A.-K."/>
            <person name="Ovreas L."/>
            <person name="Rohde M."/>
            <person name="Galperin M.Y."/>
            <person name="Jogler C."/>
        </authorList>
    </citation>
    <scope>NUCLEOTIDE SEQUENCE [LARGE SCALE GENOMIC DNA]</scope>
    <source>
        <strain evidence="13 14">Poly59</strain>
    </source>
</reference>
<keyword evidence="14" id="KW-1185">Reference proteome</keyword>
<dbReference type="PANTHER" id="PTHR43065:SF10">
    <property type="entry name" value="PEROXIDE STRESS-ACTIVATED HISTIDINE KINASE MAK3"/>
    <property type="match status" value="1"/>
</dbReference>
<evidence type="ECO:0000256" key="2">
    <source>
        <dbReference type="ARBA" id="ARBA00004370"/>
    </source>
</evidence>
<dbReference type="InterPro" id="IPR003660">
    <property type="entry name" value="HAMP_dom"/>
</dbReference>
<dbReference type="GO" id="GO:0005524">
    <property type="term" value="F:ATP binding"/>
    <property type="evidence" value="ECO:0007669"/>
    <property type="project" value="UniProtKB-KW"/>
</dbReference>
<dbReference type="AlphaFoldDB" id="A0A5C6F5K7"/>
<dbReference type="SUPFAM" id="SSF158472">
    <property type="entry name" value="HAMP domain-like"/>
    <property type="match status" value="1"/>
</dbReference>
<evidence type="ECO:0000256" key="4">
    <source>
        <dbReference type="ARBA" id="ARBA00022553"/>
    </source>
</evidence>
<comment type="subcellular location">
    <subcellularLocation>
        <location evidence="2">Membrane</location>
    </subcellularLocation>
</comment>
<dbReference type="Pfam" id="PF02518">
    <property type="entry name" value="HATPase_c"/>
    <property type="match status" value="1"/>
</dbReference>
<dbReference type="PROSITE" id="PS50109">
    <property type="entry name" value="HIS_KIN"/>
    <property type="match status" value="1"/>
</dbReference>
<dbReference type="SUPFAM" id="SSF55874">
    <property type="entry name" value="ATPase domain of HSP90 chaperone/DNA topoisomerase II/histidine kinase"/>
    <property type="match status" value="1"/>
</dbReference>
<dbReference type="PANTHER" id="PTHR43065">
    <property type="entry name" value="SENSOR HISTIDINE KINASE"/>
    <property type="match status" value="1"/>
</dbReference>
<dbReference type="Pfam" id="PF00512">
    <property type="entry name" value="HisKA"/>
    <property type="match status" value="1"/>
</dbReference>
<protein>
    <recommendedName>
        <fullName evidence="3">histidine kinase</fullName>
        <ecNumber evidence="3">2.7.13.3</ecNumber>
    </recommendedName>
</protein>
<evidence type="ECO:0000256" key="6">
    <source>
        <dbReference type="ARBA" id="ARBA00022741"/>
    </source>
</evidence>
<dbReference type="InterPro" id="IPR004358">
    <property type="entry name" value="Sig_transdc_His_kin-like_C"/>
</dbReference>
<name>A0A5C6F5K7_9BACT</name>
<comment type="caution">
    <text evidence="13">The sequence shown here is derived from an EMBL/GenBank/DDBJ whole genome shotgun (WGS) entry which is preliminary data.</text>
</comment>
<dbReference type="CDD" id="cd00082">
    <property type="entry name" value="HisKA"/>
    <property type="match status" value="1"/>
</dbReference>
<gene>
    <name evidence="13" type="primary">zraS_4</name>
    <name evidence="13" type="ORF">Poly59_21330</name>
</gene>
<keyword evidence="7" id="KW-0418">Kinase</keyword>
<dbReference type="GO" id="GO:0016020">
    <property type="term" value="C:membrane"/>
    <property type="evidence" value="ECO:0007669"/>
    <property type="project" value="UniProtKB-SubCell"/>
</dbReference>
<dbReference type="SMART" id="SM00304">
    <property type="entry name" value="HAMP"/>
    <property type="match status" value="1"/>
</dbReference>
<keyword evidence="4" id="KW-0597">Phosphoprotein</keyword>
<feature type="transmembrane region" description="Helical" evidence="10">
    <location>
        <begin position="166"/>
        <end position="187"/>
    </location>
</feature>
<evidence type="ECO:0000259" key="11">
    <source>
        <dbReference type="PROSITE" id="PS50109"/>
    </source>
</evidence>
<dbReference type="InterPro" id="IPR036097">
    <property type="entry name" value="HisK_dim/P_sf"/>
</dbReference>
<dbReference type="EC" id="2.7.13.3" evidence="3"/>
<feature type="domain" description="Histidine kinase" evidence="11">
    <location>
        <begin position="260"/>
        <end position="469"/>
    </location>
</feature>
<dbReference type="InterPro" id="IPR003661">
    <property type="entry name" value="HisK_dim/P_dom"/>
</dbReference>
<evidence type="ECO:0000256" key="5">
    <source>
        <dbReference type="ARBA" id="ARBA00022679"/>
    </source>
</evidence>
<dbReference type="Gene3D" id="1.10.287.130">
    <property type="match status" value="1"/>
</dbReference>
<evidence type="ECO:0000256" key="7">
    <source>
        <dbReference type="ARBA" id="ARBA00022777"/>
    </source>
</evidence>
<dbReference type="PRINTS" id="PR00344">
    <property type="entry name" value="BCTRLSENSOR"/>
</dbReference>
<keyword evidence="10" id="KW-0812">Transmembrane</keyword>
<evidence type="ECO:0000313" key="13">
    <source>
        <dbReference type="EMBL" id="TWU55830.1"/>
    </source>
</evidence>
<evidence type="ECO:0000256" key="10">
    <source>
        <dbReference type="SAM" id="Phobius"/>
    </source>
</evidence>
<evidence type="ECO:0000256" key="3">
    <source>
        <dbReference type="ARBA" id="ARBA00012438"/>
    </source>
</evidence>
<sequence length="469" mass="50100">MSTGRSIFSAAAHDGEPTKMKLAAKLILIFMLGVLAIVSLFTWQTIRSQRVWEHQSREAHADDLVTALKPAIETAYRDGGTVTIQKAIEYSTRNLDRTPMRWVDGREVPSTGTQLTSREISSVSITDQNGTRTAYSYVPLKIDGDDAGAVEVAQTMIDHDAHARDSLLASIVSLLGVTLFSAGVIYAGGVQMVAKPLGKLIDQVNTIGEGKLAQPPAISTNDELGRLAVAISQMSHRLSEQQNAIRHTDRLGTVGTLAAGMAHELGTPLNVVSGRAGLIASGRLSPDEIESSAQVIKKEADRMTAIIRQLLDFARQAPSARTSVDLNEVAILTCELMKPLAQKSAVELQLNLDDEPIHVIGDPAQLQQVISNLIVNAIQAMPEGGTVNVALDRDGELAKLTVADTGTGIEHENIGHVFEPFFTTKDVGQGTGLGLSIAYGIVRDHGGEINVDSNEGCGTTFRLTFPTAS</sequence>
<dbReference type="Gene3D" id="3.30.565.10">
    <property type="entry name" value="Histidine kinase-like ATPase, C-terminal domain"/>
    <property type="match status" value="1"/>
</dbReference>
<dbReference type="InterPro" id="IPR003594">
    <property type="entry name" value="HATPase_dom"/>
</dbReference>
<dbReference type="Pfam" id="PF00672">
    <property type="entry name" value="HAMP"/>
    <property type="match status" value="1"/>
</dbReference>
<evidence type="ECO:0000313" key="14">
    <source>
        <dbReference type="Proteomes" id="UP000317977"/>
    </source>
</evidence>
<dbReference type="EMBL" id="SJPX01000002">
    <property type="protein sequence ID" value="TWU55830.1"/>
    <property type="molecule type" value="Genomic_DNA"/>
</dbReference>
<dbReference type="CDD" id="cd06225">
    <property type="entry name" value="HAMP"/>
    <property type="match status" value="1"/>
</dbReference>
<evidence type="ECO:0000256" key="1">
    <source>
        <dbReference type="ARBA" id="ARBA00000085"/>
    </source>
</evidence>
<dbReference type="SUPFAM" id="SSF47384">
    <property type="entry name" value="Homodimeric domain of signal transducing histidine kinase"/>
    <property type="match status" value="1"/>
</dbReference>
<organism evidence="13 14">
    <name type="scientific">Rubripirellula reticaptiva</name>
    <dbReference type="NCBI Taxonomy" id="2528013"/>
    <lineage>
        <taxon>Bacteria</taxon>
        <taxon>Pseudomonadati</taxon>
        <taxon>Planctomycetota</taxon>
        <taxon>Planctomycetia</taxon>
        <taxon>Pirellulales</taxon>
        <taxon>Pirellulaceae</taxon>
        <taxon>Rubripirellula</taxon>
    </lineage>
</organism>
<evidence type="ECO:0000256" key="9">
    <source>
        <dbReference type="ARBA" id="ARBA00023012"/>
    </source>
</evidence>
<evidence type="ECO:0000259" key="12">
    <source>
        <dbReference type="PROSITE" id="PS50885"/>
    </source>
</evidence>
<dbReference type="Proteomes" id="UP000317977">
    <property type="component" value="Unassembled WGS sequence"/>
</dbReference>
<keyword evidence="8" id="KW-0067">ATP-binding</keyword>
<dbReference type="InterPro" id="IPR005467">
    <property type="entry name" value="His_kinase_dom"/>
</dbReference>
<keyword evidence="5 13" id="KW-0808">Transferase</keyword>
<keyword evidence="10" id="KW-1133">Transmembrane helix</keyword>
<dbReference type="SMART" id="SM00387">
    <property type="entry name" value="HATPase_c"/>
    <property type="match status" value="1"/>
</dbReference>
<dbReference type="InterPro" id="IPR036890">
    <property type="entry name" value="HATPase_C_sf"/>
</dbReference>
<feature type="domain" description="HAMP" evidence="12">
    <location>
        <begin position="191"/>
        <end position="243"/>
    </location>
</feature>
<proteinExistence type="predicted"/>
<dbReference type="PROSITE" id="PS50885">
    <property type="entry name" value="HAMP"/>
    <property type="match status" value="1"/>
</dbReference>
<dbReference type="SMART" id="SM00388">
    <property type="entry name" value="HisKA"/>
    <property type="match status" value="1"/>
</dbReference>
<dbReference type="FunFam" id="3.30.565.10:FF:000006">
    <property type="entry name" value="Sensor histidine kinase WalK"/>
    <property type="match status" value="1"/>
</dbReference>
<dbReference type="OrthoDB" id="226486at2"/>
<comment type="catalytic activity">
    <reaction evidence="1">
        <text>ATP + protein L-histidine = ADP + protein N-phospho-L-histidine.</text>
        <dbReference type="EC" id="2.7.13.3"/>
    </reaction>
</comment>
<dbReference type="GO" id="GO:0000155">
    <property type="term" value="F:phosphorelay sensor kinase activity"/>
    <property type="evidence" value="ECO:0007669"/>
    <property type="project" value="InterPro"/>
</dbReference>
<feature type="transmembrane region" description="Helical" evidence="10">
    <location>
        <begin position="22"/>
        <end position="43"/>
    </location>
</feature>
<keyword evidence="9" id="KW-0902">Two-component regulatory system</keyword>
<dbReference type="Gene3D" id="6.10.340.10">
    <property type="match status" value="1"/>
</dbReference>
<keyword evidence="10" id="KW-0472">Membrane</keyword>